<evidence type="ECO:0000313" key="3">
    <source>
        <dbReference type="Proteomes" id="UP001293254"/>
    </source>
</evidence>
<feature type="region of interest" description="Disordered" evidence="1">
    <location>
        <begin position="130"/>
        <end position="187"/>
    </location>
</feature>
<protein>
    <submittedName>
        <fullName evidence="2">Uncharacterized protein</fullName>
    </submittedName>
</protein>
<gene>
    <name evidence="2" type="ORF">Salat_0467100</name>
</gene>
<sequence>MAVHNQLILDRRAHHDGVTSVAEIYIRRTVHVQMILPGDERPDFPPDSAVNSDVNHHRPRHLILVQGDGKVRRHRDGVAVQKGRPDGDVFVALIGGGELRREGDLLAVVGGVDVELVVVNTDSVVGVAGGEGHLEGGGEKVGRGDVEGVDGDVLEDEMGLGGAEDEPDEEDYEEDGDDEGQEGREEATVELSPFVLVVAAVLGRHVLAATATAAMVVVEVNGGEVSEK</sequence>
<name>A0AAE1Z3R6_9LAMI</name>
<dbReference type="AlphaFoldDB" id="A0AAE1Z3R6"/>
<dbReference type="Proteomes" id="UP001293254">
    <property type="component" value="Unassembled WGS sequence"/>
</dbReference>
<proteinExistence type="predicted"/>
<feature type="compositionally biased region" description="Acidic residues" evidence="1">
    <location>
        <begin position="147"/>
        <end position="180"/>
    </location>
</feature>
<keyword evidence="3" id="KW-1185">Reference proteome</keyword>
<evidence type="ECO:0000313" key="2">
    <source>
        <dbReference type="EMBL" id="KAK4441322.1"/>
    </source>
</evidence>
<feature type="compositionally biased region" description="Basic and acidic residues" evidence="1">
    <location>
        <begin position="132"/>
        <end position="146"/>
    </location>
</feature>
<dbReference type="EMBL" id="JACGWO010000001">
    <property type="protein sequence ID" value="KAK4441322.1"/>
    <property type="molecule type" value="Genomic_DNA"/>
</dbReference>
<reference evidence="2" key="2">
    <citation type="journal article" date="2024" name="Plant">
        <title>Genomic evolution and insights into agronomic trait innovations of Sesamum species.</title>
        <authorList>
            <person name="Miao H."/>
            <person name="Wang L."/>
            <person name="Qu L."/>
            <person name="Liu H."/>
            <person name="Sun Y."/>
            <person name="Le M."/>
            <person name="Wang Q."/>
            <person name="Wei S."/>
            <person name="Zheng Y."/>
            <person name="Lin W."/>
            <person name="Duan Y."/>
            <person name="Cao H."/>
            <person name="Xiong S."/>
            <person name="Wang X."/>
            <person name="Wei L."/>
            <person name="Li C."/>
            <person name="Ma Q."/>
            <person name="Ju M."/>
            <person name="Zhao R."/>
            <person name="Li G."/>
            <person name="Mu C."/>
            <person name="Tian Q."/>
            <person name="Mei H."/>
            <person name="Zhang T."/>
            <person name="Gao T."/>
            <person name="Zhang H."/>
        </authorList>
    </citation>
    <scope>NUCLEOTIDE SEQUENCE</scope>
    <source>
        <strain evidence="2">3651</strain>
    </source>
</reference>
<comment type="caution">
    <text evidence="2">The sequence shown here is derived from an EMBL/GenBank/DDBJ whole genome shotgun (WGS) entry which is preliminary data.</text>
</comment>
<evidence type="ECO:0000256" key="1">
    <source>
        <dbReference type="SAM" id="MobiDB-lite"/>
    </source>
</evidence>
<accession>A0AAE1Z3R6</accession>
<reference evidence="2" key="1">
    <citation type="submission" date="2020-06" db="EMBL/GenBank/DDBJ databases">
        <authorList>
            <person name="Li T."/>
            <person name="Hu X."/>
            <person name="Zhang T."/>
            <person name="Song X."/>
            <person name="Zhang H."/>
            <person name="Dai N."/>
            <person name="Sheng W."/>
            <person name="Hou X."/>
            <person name="Wei L."/>
        </authorList>
    </citation>
    <scope>NUCLEOTIDE SEQUENCE</scope>
    <source>
        <strain evidence="2">3651</strain>
        <tissue evidence="2">Leaf</tissue>
    </source>
</reference>
<organism evidence="2 3">
    <name type="scientific">Sesamum alatum</name>
    <dbReference type="NCBI Taxonomy" id="300844"/>
    <lineage>
        <taxon>Eukaryota</taxon>
        <taxon>Viridiplantae</taxon>
        <taxon>Streptophyta</taxon>
        <taxon>Embryophyta</taxon>
        <taxon>Tracheophyta</taxon>
        <taxon>Spermatophyta</taxon>
        <taxon>Magnoliopsida</taxon>
        <taxon>eudicotyledons</taxon>
        <taxon>Gunneridae</taxon>
        <taxon>Pentapetalae</taxon>
        <taxon>asterids</taxon>
        <taxon>lamiids</taxon>
        <taxon>Lamiales</taxon>
        <taxon>Pedaliaceae</taxon>
        <taxon>Sesamum</taxon>
    </lineage>
</organism>